<name>A0A6L2J5Q2_TANCI</name>
<accession>A0A6L2J5Q2</accession>
<proteinExistence type="predicted"/>
<sequence>MAAPGPANMDARRVDPYICYSKLVALNDAIAEALEEIVNQEANVEILDGGNDGYVRMDVECGLFRSCAAEYGICHAQFVVVYTYVTVVIYAEVAKSPDKMKYVFSRSRGEDESFAKLVCDLCFALRISLSKKRRLVAKVEALGEREGAAKPFEHMKKLLLVMRIWFFELGRCGEFVALHVCLTGAMANDEPVARRAIDELAKLSGKTEIPKFIKFFKLQQIFEARLFINVLRDEARKPRNRLAQLNVMIVEMEAMDDSNEVYDSLKCLREDILAENNKLMGLNEFVADAEEDIDMKEGTAARKLGKLKLRCVEIGEDYRLDMAINSAAMEVDNVVNRRALFIEELDSLGVRHVPAKFTEFLKEIQAKDGRPWRICKFWSRFIWMYSAGNGLFGYGLQIRRWSNYAESTYLKDKMKFWFTRARTEDQAFVVLMCDVCLELKIKMHKTRRLIVELEALGEVGDAITSLNHMREIVGRESAKLAVLEQLSASTDVAMHLKDGYVTDME</sequence>
<dbReference type="EMBL" id="BKCJ010000331">
    <property type="protein sequence ID" value="GEU32211.1"/>
    <property type="molecule type" value="Genomic_DNA"/>
</dbReference>
<protein>
    <submittedName>
        <fullName evidence="1">Uncharacterized protein</fullName>
    </submittedName>
</protein>
<dbReference type="AlphaFoldDB" id="A0A6L2J5Q2"/>
<comment type="caution">
    <text evidence="1">The sequence shown here is derived from an EMBL/GenBank/DDBJ whole genome shotgun (WGS) entry which is preliminary data.</text>
</comment>
<reference evidence="1" key="1">
    <citation type="journal article" date="2019" name="Sci. Rep.">
        <title>Draft genome of Tanacetum cinerariifolium, the natural source of mosquito coil.</title>
        <authorList>
            <person name="Yamashiro T."/>
            <person name="Shiraishi A."/>
            <person name="Satake H."/>
            <person name="Nakayama K."/>
        </authorList>
    </citation>
    <scope>NUCLEOTIDE SEQUENCE</scope>
</reference>
<gene>
    <name evidence="1" type="ORF">Tci_004189</name>
</gene>
<evidence type="ECO:0000313" key="1">
    <source>
        <dbReference type="EMBL" id="GEU32211.1"/>
    </source>
</evidence>
<organism evidence="1">
    <name type="scientific">Tanacetum cinerariifolium</name>
    <name type="common">Dalmatian daisy</name>
    <name type="synonym">Chrysanthemum cinerariifolium</name>
    <dbReference type="NCBI Taxonomy" id="118510"/>
    <lineage>
        <taxon>Eukaryota</taxon>
        <taxon>Viridiplantae</taxon>
        <taxon>Streptophyta</taxon>
        <taxon>Embryophyta</taxon>
        <taxon>Tracheophyta</taxon>
        <taxon>Spermatophyta</taxon>
        <taxon>Magnoliopsida</taxon>
        <taxon>eudicotyledons</taxon>
        <taxon>Gunneridae</taxon>
        <taxon>Pentapetalae</taxon>
        <taxon>asterids</taxon>
        <taxon>campanulids</taxon>
        <taxon>Asterales</taxon>
        <taxon>Asteraceae</taxon>
        <taxon>Asteroideae</taxon>
        <taxon>Anthemideae</taxon>
        <taxon>Anthemidinae</taxon>
        <taxon>Tanacetum</taxon>
    </lineage>
</organism>